<dbReference type="Pfam" id="PF04191">
    <property type="entry name" value="PEMT"/>
    <property type="match status" value="1"/>
</dbReference>
<evidence type="ECO:0000256" key="1">
    <source>
        <dbReference type="ARBA" id="ARBA00004127"/>
    </source>
</evidence>
<evidence type="ECO:0000256" key="4">
    <source>
        <dbReference type="ARBA" id="ARBA00023136"/>
    </source>
</evidence>
<keyword evidence="4 5" id="KW-0472">Membrane</keyword>
<protein>
    <submittedName>
        <fullName evidence="6">Isoprenylcysteine carboxylmethyltransferase family protein</fullName>
    </submittedName>
</protein>
<gene>
    <name evidence="6" type="ORF">LGQ03_02995</name>
</gene>
<feature type="transmembrane region" description="Helical" evidence="5">
    <location>
        <begin position="36"/>
        <end position="55"/>
    </location>
</feature>
<dbReference type="Proteomes" id="UP001138961">
    <property type="component" value="Unassembled WGS sequence"/>
</dbReference>
<sequence>MKRIDLPPVWLAFCALGVWLSRGILTAGTAVTVGIGTALIVLGLVMMAIAVLTMARRHTTVIPHREPSALVSHGIFAWSRNPIYLADAIVLVGLCLRWQAPLGLLLVPVFIWWIARHFIVAEEARLRAAFGTAFAHYVQRTRRWL</sequence>
<organism evidence="6 7">
    <name type="scientific">Loktanella gaetbuli</name>
    <dbReference type="NCBI Taxonomy" id="2881335"/>
    <lineage>
        <taxon>Bacteria</taxon>
        <taxon>Pseudomonadati</taxon>
        <taxon>Pseudomonadota</taxon>
        <taxon>Alphaproteobacteria</taxon>
        <taxon>Rhodobacterales</taxon>
        <taxon>Roseobacteraceae</taxon>
        <taxon>Loktanella</taxon>
    </lineage>
</organism>
<proteinExistence type="predicted"/>
<name>A0ABS8BR34_9RHOB</name>
<keyword evidence="3 5" id="KW-1133">Transmembrane helix</keyword>
<evidence type="ECO:0000313" key="6">
    <source>
        <dbReference type="EMBL" id="MCB5198199.1"/>
    </source>
</evidence>
<comment type="subcellular location">
    <subcellularLocation>
        <location evidence="1">Endomembrane system</location>
        <topology evidence="1">Multi-pass membrane protein</topology>
    </subcellularLocation>
</comment>
<dbReference type="EMBL" id="JAJATZ010000001">
    <property type="protein sequence ID" value="MCB5198199.1"/>
    <property type="molecule type" value="Genomic_DNA"/>
</dbReference>
<dbReference type="PANTHER" id="PTHR12714:SF9">
    <property type="entry name" value="PROTEIN-S-ISOPRENYLCYSTEINE O-METHYLTRANSFERASE"/>
    <property type="match status" value="1"/>
</dbReference>
<dbReference type="Gene3D" id="1.20.120.1630">
    <property type="match status" value="1"/>
</dbReference>
<dbReference type="RefSeq" id="WP_226747172.1">
    <property type="nucleotide sequence ID" value="NZ_JAJATZ010000001.1"/>
</dbReference>
<comment type="caution">
    <text evidence="6">The sequence shown here is derived from an EMBL/GenBank/DDBJ whole genome shotgun (WGS) entry which is preliminary data.</text>
</comment>
<evidence type="ECO:0000256" key="3">
    <source>
        <dbReference type="ARBA" id="ARBA00022989"/>
    </source>
</evidence>
<keyword evidence="7" id="KW-1185">Reference proteome</keyword>
<accession>A0ABS8BR34</accession>
<dbReference type="PANTHER" id="PTHR12714">
    <property type="entry name" value="PROTEIN-S ISOPRENYLCYSTEINE O-METHYLTRANSFERASE"/>
    <property type="match status" value="1"/>
</dbReference>
<evidence type="ECO:0000256" key="2">
    <source>
        <dbReference type="ARBA" id="ARBA00022692"/>
    </source>
</evidence>
<reference evidence="6" key="1">
    <citation type="submission" date="2021-10" db="EMBL/GenBank/DDBJ databases">
        <title>Loktanella gaetbuli sp. nov., isolated from a tidal flat.</title>
        <authorList>
            <person name="Park S."/>
            <person name="Yoon J.-H."/>
        </authorList>
    </citation>
    <scope>NUCLEOTIDE SEQUENCE</scope>
    <source>
        <strain evidence="6">TSTF-M6</strain>
    </source>
</reference>
<evidence type="ECO:0000256" key="5">
    <source>
        <dbReference type="SAM" id="Phobius"/>
    </source>
</evidence>
<keyword evidence="2 5" id="KW-0812">Transmembrane</keyword>
<dbReference type="InterPro" id="IPR007318">
    <property type="entry name" value="Phopholipid_MeTrfase"/>
</dbReference>
<evidence type="ECO:0000313" key="7">
    <source>
        <dbReference type="Proteomes" id="UP001138961"/>
    </source>
</evidence>